<dbReference type="EMBL" id="CP021358">
    <property type="protein sequence ID" value="ART63471.1"/>
    <property type="molecule type" value="Genomic_DNA"/>
</dbReference>
<dbReference type="InterPro" id="IPR050565">
    <property type="entry name" value="LYPA1-2/EST-like"/>
</dbReference>
<dbReference type="Proteomes" id="UP000194457">
    <property type="component" value="Chromosome"/>
</dbReference>
<proteinExistence type="inferred from homology"/>
<keyword evidence="2" id="KW-0378">Hydrolase</keyword>
<gene>
    <name evidence="3" type="ORF">B9H00_10690</name>
</gene>
<dbReference type="RefSeq" id="WP_086900654.1">
    <property type="nucleotide sequence ID" value="NZ_CP021358.1"/>
</dbReference>
<comment type="similarity">
    <text evidence="1">Belongs to the AB hydrolase superfamily. AB hydrolase 2 family.</text>
</comment>
<dbReference type="KEGG" id="kma:B9H00_10690"/>
<evidence type="ECO:0000256" key="2">
    <source>
        <dbReference type="ARBA" id="ARBA00022801"/>
    </source>
</evidence>
<dbReference type="PANTHER" id="PTHR10655:SF17">
    <property type="entry name" value="LYSOPHOSPHOLIPASE-LIKE PROTEIN 1"/>
    <property type="match status" value="1"/>
</dbReference>
<organism evidence="3 4">
    <name type="scientific">Kushneria marisflavi</name>
    <dbReference type="NCBI Taxonomy" id="157779"/>
    <lineage>
        <taxon>Bacteria</taxon>
        <taxon>Pseudomonadati</taxon>
        <taxon>Pseudomonadota</taxon>
        <taxon>Gammaproteobacteria</taxon>
        <taxon>Oceanospirillales</taxon>
        <taxon>Halomonadaceae</taxon>
        <taxon>Kushneria</taxon>
    </lineage>
</organism>
<accession>A0A240UPQ8</accession>
<dbReference type="OrthoDB" id="9801763at2"/>
<dbReference type="InterPro" id="IPR003140">
    <property type="entry name" value="PLipase/COase/thioEstase"/>
</dbReference>
<evidence type="ECO:0000313" key="3">
    <source>
        <dbReference type="EMBL" id="ART63471.1"/>
    </source>
</evidence>
<dbReference type="AlphaFoldDB" id="A0A240UPQ8"/>
<reference evidence="3 4" key="1">
    <citation type="submission" date="2017-05" db="EMBL/GenBank/DDBJ databases">
        <authorList>
            <person name="Song R."/>
            <person name="Chenine A.L."/>
            <person name="Ruprecht R.M."/>
        </authorList>
    </citation>
    <scope>NUCLEOTIDE SEQUENCE [LARGE SCALE GENOMIC DNA]</scope>
    <source>
        <strain evidence="3">SW32</strain>
    </source>
</reference>
<dbReference type="Gene3D" id="3.40.50.1820">
    <property type="entry name" value="alpha/beta hydrolase"/>
    <property type="match status" value="1"/>
</dbReference>
<dbReference type="SUPFAM" id="SSF53474">
    <property type="entry name" value="alpha/beta-Hydrolases"/>
    <property type="match status" value="1"/>
</dbReference>
<dbReference type="InterPro" id="IPR029058">
    <property type="entry name" value="AB_hydrolase_fold"/>
</dbReference>
<keyword evidence="4" id="KW-1185">Reference proteome</keyword>
<sequence>MTEQPPVVIEPEHTPATAVVIILHGLGASAHDFDPLIPALSLPDDLAVRFVSPSAPMLPVTINNGMTMPAWYDITSMALNREIDEAQLKASAQRIHQLIDEQIASGIDSRRIVLAGFSQGGAVAYEAALTYPEPLAGVLAMSTYFATADSIKTDDANRGTPIEIHHGTQDPVVDETLGQRAAERLTDMGYDVEYRTWPMAHTISADQVPAIRQWLIERLGEQG</sequence>
<evidence type="ECO:0000256" key="1">
    <source>
        <dbReference type="ARBA" id="ARBA00006499"/>
    </source>
</evidence>
<dbReference type="PANTHER" id="PTHR10655">
    <property type="entry name" value="LYSOPHOSPHOLIPASE-RELATED"/>
    <property type="match status" value="1"/>
</dbReference>
<dbReference type="GO" id="GO:0016787">
    <property type="term" value="F:hydrolase activity"/>
    <property type="evidence" value="ECO:0007669"/>
    <property type="project" value="UniProtKB-KW"/>
</dbReference>
<evidence type="ECO:0000313" key="4">
    <source>
        <dbReference type="Proteomes" id="UP000194457"/>
    </source>
</evidence>
<name>A0A240UPQ8_9GAMM</name>
<dbReference type="Pfam" id="PF02230">
    <property type="entry name" value="Abhydrolase_2"/>
    <property type="match status" value="1"/>
</dbReference>
<protein>
    <submittedName>
        <fullName evidence="3">Carboxylesterase</fullName>
    </submittedName>
</protein>